<feature type="compositionally biased region" description="Basic residues" evidence="8">
    <location>
        <begin position="9"/>
        <end position="19"/>
    </location>
</feature>
<feature type="domain" description="Ribosome-assembly protein 3 C-terminal" evidence="9">
    <location>
        <begin position="136"/>
        <end position="181"/>
    </location>
</feature>
<evidence type="ECO:0000256" key="6">
    <source>
        <dbReference type="ARBA" id="ARBA00023242"/>
    </source>
</evidence>
<comment type="similarity">
    <text evidence="3">Belongs to the RSA3 family.</text>
</comment>
<evidence type="ECO:0000313" key="11">
    <source>
        <dbReference type="Proteomes" id="UP000030653"/>
    </source>
</evidence>
<dbReference type="GO" id="GO:0000027">
    <property type="term" value="P:ribosomal large subunit assembly"/>
    <property type="evidence" value="ECO:0007669"/>
    <property type="project" value="TreeGrafter"/>
</dbReference>
<feature type="compositionally biased region" description="Pro residues" evidence="8">
    <location>
        <begin position="106"/>
        <end position="118"/>
    </location>
</feature>
<evidence type="ECO:0000256" key="3">
    <source>
        <dbReference type="ARBA" id="ARBA00006256"/>
    </source>
</evidence>
<dbReference type="PANTHER" id="PTHR28127:SF1">
    <property type="entry name" value="RIBOSOME ASSEMBLY PROTEIN 3"/>
    <property type="match status" value="1"/>
</dbReference>
<name>M5GBY5_DACPD</name>
<feature type="region of interest" description="Disordered" evidence="8">
    <location>
        <begin position="184"/>
        <end position="203"/>
    </location>
</feature>
<evidence type="ECO:0000256" key="4">
    <source>
        <dbReference type="ARBA" id="ARBA00015339"/>
    </source>
</evidence>
<dbReference type="Pfam" id="PF14615">
    <property type="entry name" value="Rsa3"/>
    <property type="match status" value="1"/>
</dbReference>
<dbReference type="Proteomes" id="UP000030653">
    <property type="component" value="Unassembled WGS sequence"/>
</dbReference>
<comment type="subcellular location">
    <subcellularLocation>
        <location evidence="2">Nucleus</location>
        <location evidence="2">Nucleolus</location>
    </subcellularLocation>
</comment>
<dbReference type="HOGENOM" id="CLU_116417_1_0_1"/>
<feature type="compositionally biased region" description="Acidic residues" evidence="8">
    <location>
        <begin position="55"/>
        <end position="73"/>
    </location>
</feature>
<protein>
    <recommendedName>
        <fullName evidence="4">Ribosome assembly protein 3</fullName>
    </recommendedName>
</protein>
<proteinExistence type="inferred from homology"/>
<reference evidence="10 11" key="1">
    <citation type="journal article" date="2012" name="Science">
        <title>The Paleozoic origin of enzymatic lignin decomposition reconstructed from 31 fungal genomes.</title>
        <authorList>
            <person name="Floudas D."/>
            <person name="Binder M."/>
            <person name="Riley R."/>
            <person name="Barry K."/>
            <person name="Blanchette R.A."/>
            <person name="Henrissat B."/>
            <person name="Martinez A.T."/>
            <person name="Otillar R."/>
            <person name="Spatafora J.W."/>
            <person name="Yadav J.S."/>
            <person name="Aerts A."/>
            <person name="Benoit I."/>
            <person name="Boyd A."/>
            <person name="Carlson A."/>
            <person name="Copeland A."/>
            <person name="Coutinho P.M."/>
            <person name="de Vries R.P."/>
            <person name="Ferreira P."/>
            <person name="Findley K."/>
            <person name="Foster B."/>
            <person name="Gaskell J."/>
            <person name="Glotzer D."/>
            <person name="Gorecki P."/>
            <person name="Heitman J."/>
            <person name="Hesse C."/>
            <person name="Hori C."/>
            <person name="Igarashi K."/>
            <person name="Jurgens J.A."/>
            <person name="Kallen N."/>
            <person name="Kersten P."/>
            <person name="Kohler A."/>
            <person name="Kuees U."/>
            <person name="Kumar T.K.A."/>
            <person name="Kuo A."/>
            <person name="LaButti K."/>
            <person name="Larrondo L.F."/>
            <person name="Lindquist E."/>
            <person name="Ling A."/>
            <person name="Lombard V."/>
            <person name="Lucas S."/>
            <person name="Lundell T."/>
            <person name="Martin R."/>
            <person name="McLaughlin D.J."/>
            <person name="Morgenstern I."/>
            <person name="Morin E."/>
            <person name="Murat C."/>
            <person name="Nagy L.G."/>
            <person name="Nolan M."/>
            <person name="Ohm R.A."/>
            <person name="Patyshakuliyeva A."/>
            <person name="Rokas A."/>
            <person name="Ruiz-Duenas F.J."/>
            <person name="Sabat G."/>
            <person name="Salamov A."/>
            <person name="Samejima M."/>
            <person name="Schmutz J."/>
            <person name="Slot J.C."/>
            <person name="St John F."/>
            <person name="Stenlid J."/>
            <person name="Sun H."/>
            <person name="Sun S."/>
            <person name="Syed K."/>
            <person name="Tsang A."/>
            <person name="Wiebenga A."/>
            <person name="Young D."/>
            <person name="Pisabarro A."/>
            <person name="Eastwood D.C."/>
            <person name="Martin F."/>
            <person name="Cullen D."/>
            <person name="Grigoriev I.V."/>
            <person name="Hibbett D.S."/>
        </authorList>
    </citation>
    <scope>NUCLEOTIDE SEQUENCE [LARGE SCALE GENOMIC DNA]</scope>
    <source>
        <strain evidence="10 11">DJM-731 SS1</strain>
    </source>
</reference>
<evidence type="ECO:0000256" key="7">
    <source>
        <dbReference type="ARBA" id="ARBA00023274"/>
    </source>
</evidence>
<accession>M5GBY5</accession>
<dbReference type="GO" id="GO:0030687">
    <property type="term" value="C:preribosome, large subunit precursor"/>
    <property type="evidence" value="ECO:0007669"/>
    <property type="project" value="TreeGrafter"/>
</dbReference>
<evidence type="ECO:0000259" key="9">
    <source>
        <dbReference type="Pfam" id="PF14615"/>
    </source>
</evidence>
<evidence type="ECO:0000256" key="2">
    <source>
        <dbReference type="ARBA" id="ARBA00004604"/>
    </source>
</evidence>
<dbReference type="InterPro" id="IPR028217">
    <property type="entry name" value="Rsa3_C"/>
</dbReference>
<dbReference type="AlphaFoldDB" id="M5GBY5"/>
<organism evidence="10 11">
    <name type="scientific">Dacryopinax primogenitus (strain DJM 731)</name>
    <name type="common">Brown rot fungus</name>
    <dbReference type="NCBI Taxonomy" id="1858805"/>
    <lineage>
        <taxon>Eukaryota</taxon>
        <taxon>Fungi</taxon>
        <taxon>Dikarya</taxon>
        <taxon>Basidiomycota</taxon>
        <taxon>Agaricomycotina</taxon>
        <taxon>Dacrymycetes</taxon>
        <taxon>Dacrymycetales</taxon>
        <taxon>Dacrymycetaceae</taxon>
        <taxon>Dacryopinax</taxon>
    </lineage>
</organism>
<evidence type="ECO:0000313" key="10">
    <source>
        <dbReference type="EMBL" id="EJU05970.1"/>
    </source>
</evidence>
<dbReference type="RefSeq" id="XP_040632864.1">
    <property type="nucleotide sequence ID" value="XM_040770945.1"/>
</dbReference>
<keyword evidence="5" id="KW-0690">Ribosome biogenesis</keyword>
<feature type="compositionally biased region" description="Basic and acidic residues" evidence="8">
    <location>
        <begin position="186"/>
        <end position="203"/>
    </location>
</feature>
<keyword evidence="7" id="KW-0687">Ribonucleoprotein</keyword>
<feature type="compositionally biased region" description="Pro residues" evidence="8">
    <location>
        <begin position="41"/>
        <end position="50"/>
    </location>
</feature>
<dbReference type="GO" id="GO:0005730">
    <property type="term" value="C:nucleolus"/>
    <property type="evidence" value="ECO:0007669"/>
    <property type="project" value="UniProtKB-SubCell"/>
</dbReference>
<keyword evidence="11" id="KW-1185">Reference proteome</keyword>
<dbReference type="OrthoDB" id="69550at2759"/>
<dbReference type="InterPro" id="IPR051898">
    <property type="entry name" value="Ribosome_Assembly_3"/>
</dbReference>
<keyword evidence="6" id="KW-0539">Nucleus</keyword>
<feature type="region of interest" description="Disordered" evidence="8">
    <location>
        <begin position="1"/>
        <end position="129"/>
    </location>
</feature>
<gene>
    <name evidence="10" type="ORF">DACRYDRAFT_12791</name>
</gene>
<evidence type="ECO:0000256" key="1">
    <source>
        <dbReference type="ARBA" id="ARBA00003035"/>
    </source>
</evidence>
<dbReference type="EMBL" id="JH795855">
    <property type="protein sequence ID" value="EJU05970.1"/>
    <property type="molecule type" value="Genomic_DNA"/>
</dbReference>
<evidence type="ECO:0000256" key="5">
    <source>
        <dbReference type="ARBA" id="ARBA00022517"/>
    </source>
</evidence>
<sequence>MAKGDTSAKKKRTRRRKRREVSDSSSSDDSASESEDVPVPKTNPAPPVKVPQPAEESEDDTESDDDESSDEDVVGPTAPHGDMEMAPAHEPSEAAPRPHKRIPSRSPSPPAPALPPFLPTAKDVREEKEKQLKDRFRKYWMTSLADAFADDLDEIRKEQSMTKSRLDMLIDSLASGADVFSSSLDESSRQRTNEEMELVLGEH</sequence>
<dbReference type="PANTHER" id="PTHR28127">
    <property type="entry name" value="RIBOSOME ASSEMBLY PROTEIN 3"/>
    <property type="match status" value="1"/>
</dbReference>
<dbReference type="STRING" id="1858805.M5GBY5"/>
<dbReference type="GeneID" id="63686007"/>
<comment type="function">
    <text evidence="1">Required for efficient biogenesis of the 60S ribosomal subunit.</text>
</comment>
<evidence type="ECO:0000256" key="8">
    <source>
        <dbReference type="SAM" id="MobiDB-lite"/>
    </source>
</evidence>
<dbReference type="OMA" id="RFRKFWM"/>